<comment type="caution">
    <text evidence="1">The sequence shown here is derived from an EMBL/GenBank/DDBJ whole genome shotgun (WGS) entry which is preliminary data.</text>
</comment>
<reference evidence="1" key="1">
    <citation type="submission" date="2023-03" db="EMBL/GenBank/DDBJ databases">
        <title>Massive genome expansion in bonnet fungi (Mycena s.s.) driven by repeated elements and novel gene families across ecological guilds.</title>
        <authorList>
            <consortium name="Lawrence Berkeley National Laboratory"/>
            <person name="Harder C.B."/>
            <person name="Miyauchi S."/>
            <person name="Viragh M."/>
            <person name="Kuo A."/>
            <person name="Thoen E."/>
            <person name="Andreopoulos B."/>
            <person name="Lu D."/>
            <person name="Skrede I."/>
            <person name="Drula E."/>
            <person name="Henrissat B."/>
            <person name="Morin E."/>
            <person name="Kohler A."/>
            <person name="Barry K."/>
            <person name="LaButti K."/>
            <person name="Morin E."/>
            <person name="Salamov A."/>
            <person name="Lipzen A."/>
            <person name="Mereny Z."/>
            <person name="Hegedus B."/>
            <person name="Baldrian P."/>
            <person name="Stursova M."/>
            <person name="Weitz H."/>
            <person name="Taylor A."/>
            <person name="Grigoriev I.V."/>
            <person name="Nagy L.G."/>
            <person name="Martin F."/>
            <person name="Kauserud H."/>
        </authorList>
    </citation>
    <scope>NUCLEOTIDE SEQUENCE</scope>
    <source>
        <strain evidence="1">CBHHK002</strain>
    </source>
</reference>
<dbReference type="AlphaFoldDB" id="A0AAD7A576"/>
<proteinExistence type="predicted"/>
<keyword evidence="2" id="KW-1185">Reference proteome</keyword>
<gene>
    <name evidence="1" type="ORF">DFH08DRAFT_807016</name>
</gene>
<name>A0AAD7A576_9AGAR</name>
<protein>
    <submittedName>
        <fullName evidence="1">Uncharacterized protein</fullName>
    </submittedName>
</protein>
<evidence type="ECO:0000313" key="2">
    <source>
        <dbReference type="Proteomes" id="UP001218218"/>
    </source>
</evidence>
<dbReference type="Proteomes" id="UP001218218">
    <property type="component" value="Unassembled WGS sequence"/>
</dbReference>
<evidence type="ECO:0000313" key="1">
    <source>
        <dbReference type="EMBL" id="KAJ7349666.1"/>
    </source>
</evidence>
<dbReference type="EMBL" id="JARIHO010000015">
    <property type="protein sequence ID" value="KAJ7349666.1"/>
    <property type="molecule type" value="Genomic_DNA"/>
</dbReference>
<sequence length="130" mass="15105">MILILVVEPLFSPGLLFLLLFLPASTSLWRNWTNRSQLNSERQHRMHDRDYAEHAVVDFHSERIDSESIAWVKNFEPSFGSSPLTDALTVYAQNLQLYPSRRWRLDSAVEWWNLGAWGSSSKYGHNLARS</sequence>
<accession>A0AAD7A576</accession>
<organism evidence="1 2">
    <name type="scientific">Mycena albidolilacea</name>
    <dbReference type="NCBI Taxonomy" id="1033008"/>
    <lineage>
        <taxon>Eukaryota</taxon>
        <taxon>Fungi</taxon>
        <taxon>Dikarya</taxon>
        <taxon>Basidiomycota</taxon>
        <taxon>Agaricomycotina</taxon>
        <taxon>Agaricomycetes</taxon>
        <taxon>Agaricomycetidae</taxon>
        <taxon>Agaricales</taxon>
        <taxon>Marasmiineae</taxon>
        <taxon>Mycenaceae</taxon>
        <taxon>Mycena</taxon>
    </lineage>
</organism>